<accession>A0AA42QFU4</accession>
<organism evidence="1 2">
    <name type="scientific">Ectopseudomonas oleovorans</name>
    <name type="common">Pseudomonas oleovorans</name>
    <dbReference type="NCBI Taxonomy" id="301"/>
    <lineage>
        <taxon>Bacteria</taxon>
        <taxon>Pseudomonadati</taxon>
        <taxon>Pseudomonadota</taxon>
        <taxon>Gammaproteobacteria</taxon>
        <taxon>Pseudomonadales</taxon>
        <taxon>Pseudomonadaceae</taxon>
        <taxon>Ectopseudomonas</taxon>
    </lineage>
</organism>
<name>A0AA42QFU4_ECTOL</name>
<dbReference type="RefSeq" id="WP_175354176.1">
    <property type="nucleotide sequence ID" value="NZ_CP104579.1"/>
</dbReference>
<protein>
    <submittedName>
        <fullName evidence="1">Uncharacterized protein</fullName>
    </submittedName>
</protein>
<evidence type="ECO:0000313" key="2">
    <source>
        <dbReference type="Proteomes" id="UP001161697"/>
    </source>
</evidence>
<sequence length="51" mass="5433">MLHSTPGIARGVEDSAADLAHVPASEQICYQHIDLVKRDCGNGRGVDDADQ</sequence>
<dbReference type="AlphaFoldDB" id="A0AA42QFU4"/>
<reference evidence="1" key="1">
    <citation type="submission" date="2022-09" db="EMBL/GenBank/DDBJ databases">
        <title>Intensive care unit water sources are persistently colonized with multi-drug resistant bacteria and are the site of extensive horizontal gene transfer of antibiotic resistance genes.</title>
        <authorList>
            <person name="Diorio-Toth L."/>
        </authorList>
    </citation>
    <scope>NUCLEOTIDE SEQUENCE</scope>
    <source>
        <strain evidence="1">GD03704</strain>
    </source>
</reference>
<comment type="caution">
    <text evidence="1">The sequence shown here is derived from an EMBL/GenBank/DDBJ whole genome shotgun (WGS) entry which is preliminary data.</text>
</comment>
<evidence type="ECO:0000313" key="1">
    <source>
        <dbReference type="EMBL" id="MDH1341856.1"/>
    </source>
</evidence>
<gene>
    <name evidence="1" type="ORF">N5J11_22375</name>
</gene>
<proteinExistence type="predicted"/>
<dbReference type="Proteomes" id="UP001161697">
    <property type="component" value="Unassembled WGS sequence"/>
</dbReference>
<dbReference type="EMBL" id="JAOCJE010000002">
    <property type="protein sequence ID" value="MDH1341856.1"/>
    <property type="molecule type" value="Genomic_DNA"/>
</dbReference>